<gene>
    <name evidence="1" type="ORF">C2S_9201</name>
</gene>
<dbReference type="Proteomes" id="UP000760494">
    <property type="component" value="Unassembled WGS sequence"/>
</dbReference>
<comment type="caution">
    <text evidence="1">The sequence shown here is derived from an EMBL/GenBank/DDBJ whole genome shotgun (WGS) entry which is preliminary data.</text>
</comment>
<dbReference type="EMBL" id="CABFJX010000370">
    <property type="protein sequence ID" value="VTT73683.1"/>
    <property type="molecule type" value="Genomic_DNA"/>
</dbReference>
<evidence type="ECO:0000313" key="1">
    <source>
        <dbReference type="EMBL" id="VTT73683.1"/>
    </source>
</evidence>
<evidence type="ECO:0000313" key="2">
    <source>
        <dbReference type="Proteomes" id="UP000760494"/>
    </source>
</evidence>
<organism evidence="1 2">
    <name type="scientific">Fusarium fujikuroi</name>
    <name type="common">Bakanae and foot rot disease fungus</name>
    <name type="synonym">Gibberella fujikuroi</name>
    <dbReference type="NCBI Taxonomy" id="5127"/>
    <lineage>
        <taxon>Eukaryota</taxon>
        <taxon>Fungi</taxon>
        <taxon>Dikarya</taxon>
        <taxon>Ascomycota</taxon>
        <taxon>Pezizomycotina</taxon>
        <taxon>Sordariomycetes</taxon>
        <taxon>Hypocreomycetidae</taxon>
        <taxon>Hypocreales</taxon>
        <taxon>Nectriaceae</taxon>
        <taxon>Fusarium</taxon>
        <taxon>Fusarium fujikuroi species complex</taxon>
    </lineage>
</organism>
<dbReference type="AlphaFoldDB" id="A0A9Q9RRP5"/>
<reference evidence="1" key="1">
    <citation type="submission" date="2019-05" db="EMBL/GenBank/DDBJ databases">
        <authorList>
            <person name="Piombo E."/>
        </authorList>
    </citation>
    <scope>NUCLEOTIDE SEQUENCE</scope>
    <source>
        <strain evidence="1">C2S</strain>
    </source>
</reference>
<name>A0A9Q9RRP5_FUSFU</name>
<protein>
    <submittedName>
        <fullName evidence="1">Uncharacterized protein</fullName>
    </submittedName>
</protein>
<accession>A0A9Q9RRP5</accession>
<proteinExistence type="predicted"/>
<sequence>MALHQDILPIPSPTMLYHGDQYQDTSSLIQPKLECQGVTETLNSAGPQVLSCAFRAQKVPGTRCPTCALAGKEVWVIPGRCCGYCGSSFGCFYPGSKLASEHNAKMLLSTSRRCEPQDCGSQMSAEHDMRYPQVPFFASMDGQESLFRLEGSVTGQE</sequence>